<organism evidence="1 2">
    <name type="scientific">Cavenderia fasciculata</name>
    <name type="common">Slime mold</name>
    <name type="synonym">Dictyostelium fasciculatum</name>
    <dbReference type="NCBI Taxonomy" id="261658"/>
    <lineage>
        <taxon>Eukaryota</taxon>
        <taxon>Amoebozoa</taxon>
        <taxon>Evosea</taxon>
        <taxon>Eumycetozoa</taxon>
        <taxon>Dictyostelia</taxon>
        <taxon>Acytosteliales</taxon>
        <taxon>Cavenderiaceae</taxon>
        <taxon>Cavenderia</taxon>
    </lineage>
</organism>
<keyword evidence="2" id="KW-1185">Reference proteome</keyword>
<sequence length="405" mass="47102">MPREKFEKSVWSHINNQYNGIKVANRIYLPPYNQLYLDAPPWFVKTIEHVTIDHLNKTSVNLVKLSKLANLKSLVYLGNQNPEFGALTSLTSIDSQFHRYSIEDLVPSLNRPMTKLLFHDPSVILKAKDIVLESLQVIKLDVKLYNSLFQNNGNHASQVQVQPPRTNLPNLRHVHIEFENGKEISSIILPDRITTVTTTKYSNGDADMIDFATLATICNQLNQQSKLSRIVVYSKRNLTDVQHQQLLQSNIYFNSSKDMCLGQDDRNYIFYRNDQHNNQIINNINSNNNSNIINNNNNNIPLLLPNIIIYKIIKLLWNSMNRCNCDSTIIRWYHNSNGKKDLSNRDIILLKSNQDFESIQSNCPHHCWFDRSSLFIPLDRHHQKYLQVETIKVFNRLQDNSIIYI</sequence>
<dbReference type="GeneID" id="14868432"/>
<accession>F4Q6U9</accession>
<reference evidence="2" key="1">
    <citation type="journal article" date="2011" name="Genome Res.">
        <title>Phylogeny-wide analysis of social amoeba genomes highlights ancient origins for complex intercellular communication.</title>
        <authorList>
            <person name="Heidel A.J."/>
            <person name="Lawal H.M."/>
            <person name="Felder M."/>
            <person name="Schilde C."/>
            <person name="Helps N.R."/>
            <person name="Tunggal B."/>
            <person name="Rivero F."/>
            <person name="John U."/>
            <person name="Schleicher M."/>
            <person name="Eichinger L."/>
            <person name="Platzer M."/>
            <person name="Noegel A.A."/>
            <person name="Schaap P."/>
            <person name="Gloeckner G."/>
        </authorList>
    </citation>
    <scope>NUCLEOTIDE SEQUENCE [LARGE SCALE GENOMIC DNA]</scope>
    <source>
        <strain evidence="2">SH3</strain>
    </source>
</reference>
<evidence type="ECO:0000313" key="2">
    <source>
        <dbReference type="Proteomes" id="UP000007797"/>
    </source>
</evidence>
<name>F4Q6U9_CACFS</name>
<dbReference type="AlphaFoldDB" id="F4Q6U9"/>
<dbReference type="KEGG" id="dfa:DFA_09156"/>
<evidence type="ECO:0000313" key="1">
    <source>
        <dbReference type="EMBL" id="EGG16131.1"/>
    </source>
</evidence>
<dbReference type="RefSeq" id="XP_004352584.1">
    <property type="nucleotide sequence ID" value="XM_004352532.1"/>
</dbReference>
<protein>
    <submittedName>
        <fullName evidence="1">Uncharacterized protein</fullName>
    </submittedName>
</protein>
<proteinExistence type="predicted"/>
<dbReference type="EMBL" id="GL883024">
    <property type="protein sequence ID" value="EGG16131.1"/>
    <property type="molecule type" value="Genomic_DNA"/>
</dbReference>
<gene>
    <name evidence="1" type="ORF">DFA_09156</name>
</gene>
<dbReference type="Proteomes" id="UP000007797">
    <property type="component" value="Unassembled WGS sequence"/>
</dbReference>